<dbReference type="GO" id="GO:0005829">
    <property type="term" value="C:cytosol"/>
    <property type="evidence" value="ECO:0007669"/>
    <property type="project" value="TreeGrafter"/>
</dbReference>
<evidence type="ECO:0000256" key="1">
    <source>
        <dbReference type="ARBA" id="ARBA00005054"/>
    </source>
</evidence>
<dbReference type="Proteomes" id="UP000632125">
    <property type="component" value="Unassembled WGS sequence"/>
</dbReference>
<keyword evidence="3 4" id="KW-0658">Purine biosynthesis</keyword>
<evidence type="ECO:0000256" key="2">
    <source>
        <dbReference type="ARBA" id="ARBA00022679"/>
    </source>
</evidence>
<dbReference type="PANTHER" id="PTHR43369">
    <property type="entry name" value="PHOSPHORIBOSYLGLYCINAMIDE FORMYLTRANSFERASE"/>
    <property type="match status" value="1"/>
</dbReference>
<comment type="caution">
    <text evidence="6">The sequence shown here is derived from an EMBL/GenBank/DDBJ whole genome shotgun (WGS) entry which is preliminary data.</text>
</comment>
<comment type="pathway">
    <text evidence="1 4">Purine metabolism; IMP biosynthesis via de novo pathway; N(2)-formyl-N(1)-(5-phospho-D-ribosyl)glycinamide from N(1)-(5-phospho-D-ribosyl)glycinamide (10-formyl THF route): step 1/1.</text>
</comment>
<feature type="binding site" evidence="4">
    <location>
        <position position="67"/>
    </location>
    <ligand>
        <name>(6R)-10-formyltetrahydrofolate</name>
        <dbReference type="ChEBI" id="CHEBI:195366"/>
    </ligand>
</feature>
<keyword evidence="7" id="KW-1185">Reference proteome</keyword>
<protein>
    <recommendedName>
        <fullName evidence="4">Phosphoribosylglycinamide formyltransferase</fullName>
        <ecNumber evidence="4">2.1.2.2</ecNumber>
    </recommendedName>
    <alternativeName>
        <fullName evidence="4">5'-phosphoribosylglycinamide transformylase</fullName>
    </alternativeName>
    <alternativeName>
        <fullName evidence="4">GAR transformylase</fullName>
        <shortName evidence="4">GART</shortName>
    </alternativeName>
</protein>
<proteinExistence type="inferred from homology"/>
<organism evidence="6 7">
    <name type="scientific">Paenibacillus arenilitoris</name>
    <dbReference type="NCBI Taxonomy" id="2772299"/>
    <lineage>
        <taxon>Bacteria</taxon>
        <taxon>Bacillati</taxon>
        <taxon>Bacillota</taxon>
        <taxon>Bacilli</taxon>
        <taxon>Bacillales</taxon>
        <taxon>Paenibacillaceae</taxon>
        <taxon>Paenibacillus</taxon>
    </lineage>
</organism>
<dbReference type="NCBIfam" id="TIGR00639">
    <property type="entry name" value="PurN"/>
    <property type="match status" value="1"/>
</dbReference>
<accession>A0A927H9G8</accession>
<feature type="binding site" evidence="4">
    <location>
        <position position="109"/>
    </location>
    <ligand>
        <name>(6R)-10-formyltetrahydrofolate</name>
        <dbReference type="ChEBI" id="CHEBI:195366"/>
    </ligand>
</feature>
<feature type="site" description="Raises pKa of active site His" evidence="4">
    <location>
        <position position="147"/>
    </location>
</feature>
<dbReference type="EMBL" id="JACXIY010000056">
    <property type="protein sequence ID" value="MBD2872718.1"/>
    <property type="molecule type" value="Genomic_DNA"/>
</dbReference>
<feature type="active site" description="Proton donor" evidence="4">
    <location>
        <position position="111"/>
    </location>
</feature>
<feature type="binding site" evidence="4">
    <location>
        <begin position="92"/>
        <end position="95"/>
    </location>
    <ligand>
        <name>(6R)-10-formyltetrahydrofolate</name>
        <dbReference type="ChEBI" id="CHEBI:195366"/>
    </ligand>
</feature>
<gene>
    <name evidence="4" type="primary">purN</name>
    <name evidence="6" type="ORF">IDH41_29545</name>
</gene>
<dbReference type="InterPro" id="IPR004607">
    <property type="entry name" value="GART"/>
</dbReference>
<dbReference type="GO" id="GO:0004644">
    <property type="term" value="F:phosphoribosylglycinamide formyltransferase activity"/>
    <property type="evidence" value="ECO:0007669"/>
    <property type="project" value="UniProtKB-UniRule"/>
</dbReference>
<reference evidence="6" key="1">
    <citation type="submission" date="2020-09" db="EMBL/GenBank/DDBJ databases">
        <title>A novel bacterium of genus Paenibacillus, isolated from South China Sea.</title>
        <authorList>
            <person name="Huang H."/>
            <person name="Mo K."/>
            <person name="Hu Y."/>
        </authorList>
    </citation>
    <scope>NUCLEOTIDE SEQUENCE</scope>
    <source>
        <strain evidence="6">IB182493</strain>
    </source>
</reference>
<dbReference type="GO" id="GO:0006189">
    <property type="term" value="P:'de novo' IMP biosynthetic process"/>
    <property type="evidence" value="ECO:0007669"/>
    <property type="project" value="UniProtKB-UniRule"/>
</dbReference>
<comment type="function">
    <text evidence="4">Catalyzes the transfer of a formyl group from 10-formyltetrahydrofolate to 5-phospho-ribosyl-glycinamide (GAR), producing 5-phospho-ribosyl-N-formylglycinamide (FGAR) and tetrahydrofolate.</text>
</comment>
<evidence type="ECO:0000256" key="3">
    <source>
        <dbReference type="ARBA" id="ARBA00022755"/>
    </source>
</evidence>
<feature type="domain" description="Formyl transferase N-terminal" evidence="5">
    <location>
        <begin position="5"/>
        <end position="184"/>
    </location>
</feature>
<dbReference type="RefSeq" id="WP_190867660.1">
    <property type="nucleotide sequence ID" value="NZ_JACXIY010000056.1"/>
</dbReference>
<dbReference type="PANTHER" id="PTHR43369:SF2">
    <property type="entry name" value="PHOSPHORIBOSYLGLYCINAMIDE FORMYLTRANSFERASE"/>
    <property type="match status" value="1"/>
</dbReference>
<evidence type="ECO:0000259" key="5">
    <source>
        <dbReference type="Pfam" id="PF00551"/>
    </source>
</evidence>
<dbReference type="FunFam" id="3.40.50.170:FF:000007">
    <property type="entry name" value="Phosphoribosylglycinamide formyltransferase"/>
    <property type="match status" value="1"/>
</dbReference>
<evidence type="ECO:0000313" key="7">
    <source>
        <dbReference type="Proteomes" id="UP000632125"/>
    </source>
</evidence>
<dbReference type="SUPFAM" id="SSF53328">
    <property type="entry name" value="Formyltransferase"/>
    <property type="match status" value="1"/>
</dbReference>
<dbReference type="EC" id="2.1.2.2" evidence="4"/>
<keyword evidence="2 4" id="KW-0808">Transferase</keyword>
<dbReference type="HAMAP" id="MF_01930">
    <property type="entry name" value="PurN"/>
    <property type="match status" value="1"/>
</dbReference>
<evidence type="ECO:0000313" key="6">
    <source>
        <dbReference type="EMBL" id="MBD2872718.1"/>
    </source>
</evidence>
<feature type="binding site" evidence="4">
    <location>
        <begin position="14"/>
        <end position="16"/>
    </location>
    <ligand>
        <name>N(1)-(5-phospho-beta-D-ribosyl)glycinamide</name>
        <dbReference type="ChEBI" id="CHEBI:143788"/>
    </ligand>
</feature>
<dbReference type="Pfam" id="PF00551">
    <property type="entry name" value="Formyl_trans_N"/>
    <property type="match status" value="1"/>
</dbReference>
<dbReference type="InterPro" id="IPR002376">
    <property type="entry name" value="Formyl_transf_N"/>
</dbReference>
<dbReference type="AlphaFoldDB" id="A0A927H9G8"/>
<comment type="similarity">
    <text evidence="4">Belongs to the GART family.</text>
</comment>
<dbReference type="CDD" id="cd08645">
    <property type="entry name" value="FMT_core_GART"/>
    <property type="match status" value="1"/>
</dbReference>
<dbReference type="Gene3D" id="3.40.50.170">
    <property type="entry name" value="Formyl transferase, N-terminal domain"/>
    <property type="match status" value="1"/>
</dbReference>
<evidence type="ECO:0000256" key="4">
    <source>
        <dbReference type="HAMAP-Rule" id="MF_01930"/>
    </source>
</evidence>
<sequence length="203" mass="21907">MAAQRIAVFASGQGTNFQAIVDAVREGKLDVTIELLVCDKPSAPVVERARKAGVDTFLFAPKEYPSREAYETAILAELTRRGVELVVLAGYMRIITSVLVEPYYGRMINIHPALLPAFPGVNGIGQALAYGVKLTGVTVHYVDGGMDSGPIIAQAAVEVAEEETESSLAEKIHAAERALLPDVIRHIAQGRVTLDGRRVTVRR</sequence>
<name>A0A927H9G8_9BACL</name>
<comment type="catalytic activity">
    <reaction evidence="4">
        <text>N(1)-(5-phospho-beta-D-ribosyl)glycinamide + (6R)-10-formyltetrahydrofolate = N(2)-formyl-N(1)-(5-phospho-beta-D-ribosyl)glycinamide + (6S)-5,6,7,8-tetrahydrofolate + H(+)</text>
        <dbReference type="Rhea" id="RHEA:15053"/>
        <dbReference type="ChEBI" id="CHEBI:15378"/>
        <dbReference type="ChEBI" id="CHEBI:57453"/>
        <dbReference type="ChEBI" id="CHEBI:143788"/>
        <dbReference type="ChEBI" id="CHEBI:147286"/>
        <dbReference type="ChEBI" id="CHEBI:195366"/>
        <dbReference type="EC" id="2.1.2.2"/>
    </reaction>
</comment>
<dbReference type="InterPro" id="IPR036477">
    <property type="entry name" value="Formyl_transf_N_sf"/>
</dbReference>